<evidence type="ECO:0000313" key="3">
    <source>
        <dbReference type="Proteomes" id="UP000178656"/>
    </source>
</evidence>
<dbReference type="Gene3D" id="3.40.50.2000">
    <property type="entry name" value="Glycogen Phosphorylase B"/>
    <property type="match status" value="2"/>
</dbReference>
<accession>A0A1F5T808</accession>
<gene>
    <name evidence="2" type="ORF">A2482_03130</name>
</gene>
<proteinExistence type="predicted"/>
<dbReference type="GO" id="GO:0016757">
    <property type="term" value="F:glycosyltransferase activity"/>
    <property type="evidence" value="ECO:0007669"/>
    <property type="project" value="InterPro"/>
</dbReference>
<protein>
    <recommendedName>
        <fullName evidence="1">Glycosyl transferase family 1 domain-containing protein</fullName>
    </recommendedName>
</protein>
<dbReference type="InterPro" id="IPR001296">
    <property type="entry name" value="Glyco_trans_1"/>
</dbReference>
<evidence type="ECO:0000259" key="1">
    <source>
        <dbReference type="Pfam" id="PF00534"/>
    </source>
</evidence>
<dbReference type="PANTHER" id="PTHR45947">
    <property type="entry name" value="SULFOQUINOVOSYL TRANSFERASE SQD2"/>
    <property type="match status" value="1"/>
</dbReference>
<name>A0A1F5T808_9BACT</name>
<dbReference type="Pfam" id="PF00534">
    <property type="entry name" value="Glycos_transf_1"/>
    <property type="match status" value="1"/>
</dbReference>
<dbReference type="InterPro" id="IPR050194">
    <property type="entry name" value="Glycosyltransferase_grp1"/>
</dbReference>
<sequence length="363" mass="41825">MNVALIHDHLVQDGGAERVAKALLEIFPDSPFFTLLHNKKKADPDFDKYKIKTSFLQSIPGASRWFEWPLPLMPSATEHYDLGKYKLLISSCSIFSKGIIPGPGSTHICYCHTPPRFLWTDSHNYLKELKHGVLIKTFLPFILTRLRQWDKIAAERVDFFIANSREVQKRIKKYYNRDSEIIYPPVETNKFHISNNQDNYFLAGGRLVGYKRYDLVINAFNRLNMPLVIFGTGPLEKKLREMAKNNIKFVGRVDEKEKANFYSHCQAFINPQLEDFGITAVEAMASGRPVIAFKAGGALETVAEGKSGTLFEEQTWEDLADKILRFKAQDYNPEIIRAHALQFDKEIFKQKIKQFIVEKMTPR</sequence>
<evidence type="ECO:0000313" key="2">
    <source>
        <dbReference type="EMBL" id="OGF35075.1"/>
    </source>
</evidence>
<comment type="caution">
    <text evidence="2">The sequence shown here is derived from an EMBL/GenBank/DDBJ whole genome shotgun (WGS) entry which is preliminary data.</text>
</comment>
<dbReference type="PANTHER" id="PTHR45947:SF3">
    <property type="entry name" value="SULFOQUINOVOSYL TRANSFERASE SQD2"/>
    <property type="match status" value="1"/>
</dbReference>
<feature type="domain" description="Glycosyl transferase family 1" evidence="1">
    <location>
        <begin position="192"/>
        <end position="330"/>
    </location>
</feature>
<dbReference type="AlphaFoldDB" id="A0A1F5T808"/>
<dbReference type="EMBL" id="MFGM01000059">
    <property type="protein sequence ID" value="OGF35075.1"/>
    <property type="molecule type" value="Genomic_DNA"/>
</dbReference>
<dbReference type="SUPFAM" id="SSF53756">
    <property type="entry name" value="UDP-Glycosyltransferase/glycogen phosphorylase"/>
    <property type="match status" value="1"/>
</dbReference>
<dbReference type="Proteomes" id="UP000178656">
    <property type="component" value="Unassembled WGS sequence"/>
</dbReference>
<organism evidence="2 3">
    <name type="scientific">Candidatus Falkowbacteria bacterium RIFOXYC2_FULL_48_21</name>
    <dbReference type="NCBI Taxonomy" id="1798005"/>
    <lineage>
        <taxon>Bacteria</taxon>
        <taxon>Candidatus Falkowiibacteriota</taxon>
    </lineage>
</organism>
<reference evidence="2 3" key="1">
    <citation type="journal article" date="2016" name="Nat. Commun.">
        <title>Thousands of microbial genomes shed light on interconnected biogeochemical processes in an aquifer system.</title>
        <authorList>
            <person name="Anantharaman K."/>
            <person name="Brown C.T."/>
            <person name="Hug L.A."/>
            <person name="Sharon I."/>
            <person name="Castelle C.J."/>
            <person name="Probst A.J."/>
            <person name="Thomas B.C."/>
            <person name="Singh A."/>
            <person name="Wilkins M.J."/>
            <person name="Karaoz U."/>
            <person name="Brodie E.L."/>
            <person name="Williams K.H."/>
            <person name="Hubbard S.S."/>
            <person name="Banfield J.F."/>
        </authorList>
    </citation>
    <scope>NUCLEOTIDE SEQUENCE [LARGE SCALE GENOMIC DNA]</scope>
</reference>